<keyword evidence="3" id="KW-0004">4Fe-4S</keyword>
<reference evidence="8 9" key="1">
    <citation type="journal article" date="2015" name="Stand. Genomic Sci.">
        <title>Complete genome sequence of and proposal of Thermofilum uzonense sp. nov. a novel hyperthermophilic crenarchaeon and emended description of the genus Thermofilum.</title>
        <authorList>
            <person name="Toshchakov S.V."/>
            <person name="Korzhenkov A.A."/>
            <person name="Samarov N.I."/>
            <person name="Mazunin I.O."/>
            <person name="Mozhey O.I."/>
            <person name="Shmyr I.S."/>
            <person name="Derbikova K.S."/>
            <person name="Taranov E.A."/>
            <person name="Dominova I.N."/>
            <person name="Bonch-Osmolovskaya E.A."/>
            <person name="Patrushev M.V."/>
            <person name="Podosokorskaya O.A."/>
            <person name="Kublanov I.V."/>
        </authorList>
    </citation>
    <scope>NUCLEOTIDE SEQUENCE [LARGE SCALE GENOMIC DNA]</scope>
    <source>
        <strain evidence="8 9">1807-2</strain>
    </source>
</reference>
<dbReference type="Gene3D" id="3.40.50.12280">
    <property type="match status" value="1"/>
</dbReference>
<dbReference type="AlphaFoldDB" id="A0A0F7FJW2"/>
<dbReference type="PATRIC" id="fig|1550241.5.peg.932"/>
<dbReference type="GeneID" id="25401443"/>
<dbReference type="HOGENOM" id="CLU_055737_7_3_2"/>
<comment type="similarity">
    <text evidence="2">Belongs to the complex I 20 kDa subunit family.</text>
</comment>
<proteinExistence type="inferred from homology"/>
<keyword evidence="5" id="KW-0408">Iron</keyword>
<evidence type="ECO:0000256" key="4">
    <source>
        <dbReference type="ARBA" id="ARBA00022723"/>
    </source>
</evidence>
<protein>
    <submittedName>
        <fullName evidence="8">NADH-quinone oxidoreductase subunit B</fullName>
    </submittedName>
</protein>
<dbReference type="Proteomes" id="UP000067434">
    <property type="component" value="Chromosome"/>
</dbReference>
<evidence type="ECO:0000256" key="5">
    <source>
        <dbReference type="ARBA" id="ARBA00023004"/>
    </source>
</evidence>
<comment type="cofactor">
    <cofactor evidence="1">
        <name>[4Fe-4S] cluster</name>
        <dbReference type="ChEBI" id="CHEBI:49883"/>
    </cofactor>
</comment>
<dbReference type="GO" id="GO:0051539">
    <property type="term" value="F:4 iron, 4 sulfur cluster binding"/>
    <property type="evidence" value="ECO:0007669"/>
    <property type="project" value="UniProtKB-KW"/>
</dbReference>
<keyword evidence="6" id="KW-0411">Iron-sulfur</keyword>
<dbReference type="InterPro" id="IPR006137">
    <property type="entry name" value="NADH_UbQ_OxRdtase-like_20kDa"/>
</dbReference>
<dbReference type="NCBIfam" id="NF005012">
    <property type="entry name" value="PRK06411.1"/>
    <property type="match status" value="1"/>
</dbReference>
<dbReference type="KEGG" id="thf:MA03_04390"/>
<dbReference type="RefSeq" id="WP_052884898.1">
    <property type="nucleotide sequence ID" value="NZ_CP009961.1"/>
</dbReference>
<dbReference type="SUPFAM" id="SSF56770">
    <property type="entry name" value="HydA/Nqo6-like"/>
    <property type="match status" value="1"/>
</dbReference>
<name>A0A0F7FJW2_9CREN</name>
<feature type="domain" description="NADH:ubiquinone oxidoreductase-like 20kDa subunit" evidence="7">
    <location>
        <begin position="22"/>
        <end position="132"/>
    </location>
</feature>
<dbReference type="Pfam" id="PF01058">
    <property type="entry name" value="Oxidored_q6"/>
    <property type="match status" value="1"/>
</dbReference>
<dbReference type="EMBL" id="CP009961">
    <property type="protein sequence ID" value="AKG39359.1"/>
    <property type="molecule type" value="Genomic_DNA"/>
</dbReference>
<evidence type="ECO:0000256" key="3">
    <source>
        <dbReference type="ARBA" id="ARBA00022485"/>
    </source>
</evidence>
<evidence type="ECO:0000313" key="9">
    <source>
        <dbReference type="Proteomes" id="UP000067434"/>
    </source>
</evidence>
<evidence type="ECO:0000256" key="1">
    <source>
        <dbReference type="ARBA" id="ARBA00001966"/>
    </source>
</evidence>
<evidence type="ECO:0000259" key="7">
    <source>
        <dbReference type="Pfam" id="PF01058"/>
    </source>
</evidence>
<keyword evidence="4" id="KW-0479">Metal-binding</keyword>
<dbReference type="InterPro" id="IPR052375">
    <property type="entry name" value="Complex_I_20kDa-like"/>
</dbReference>
<dbReference type="GO" id="GO:0046872">
    <property type="term" value="F:metal ion binding"/>
    <property type="evidence" value="ECO:0007669"/>
    <property type="project" value="UniProtKB-KW"/>
</dbReference>
<dbReference type="STRING" id="1550241.MA03_04390"/>
<gene>
    <name evidence="8" type="ORF">MA03_04390</name>
</gene>
<dbReference type="PANTHER" id="PTHR42989">
    <property type="entry name" value="HYDROGENASE-4 COMPONENT I"/>
    <property type="match status" value="1"/>
</dbReference>
<accession>A0A0F7FJW2</accession>
<dbReference type="OrthoDB" id="5740at2157"/>
<dbReference type="PANTHER" id="PTHR42989:SF1">
    <property type="entry name" value="FORMATE HYDROGENLYASE SUBUNIT 7-RELATED"/>
    <property type="match status" value="1"/>
</dbReference>
<organism evidence="8 9">
    <name type="scientific">Infirmifilum uzonense</name>
    <dbReference type="NCBI Taxonomy" id="1550241"/>
    <lineage>
        <taxon>Archaea</taxon>
        <taxon>Thermoproteota</taxon>
        <taxon>Thermoprotei</taxon>
        <taxon>Thermofilales</taxon>
        <taxon>Thermofilaceae</taxon>
        <taxon>Infirmifilum</taxon>
    </lineage>
</organism>
<evidence type="ECO:0000256" key="2">
    <source>
        <dbReference type="ARBA" id="ARBA00009173"/>
    </source>
</evidence>
<evidence type="ECO:0000256" key="6">
    <source>
        <dbReference type="ARBA" id="ARBA00023014"/>
    </source>
</evidence>
<sequence>MVKLSLLQRKSLWLYHFNSGGCNGCDIELVAFLTSRYDPERLGVQLVPSPRHADVLVVTGPVTSQVVPALRSIYDQIPYPKYVVALGTCACSGGVFADCYNVLGGAGEVVPVDVKIPGCPASPRALLKALSKVVGVSNHGGNTSPE</sequence>
<keyword evidence="9" id="KW-1185">Reference proteome</keyword>
<evidence type="ECO:0000313" key="8">
    <source>
        <dbReference type="EMBL" id="AKG39359.1"/>
    </source>
</evidence>